<evidence type="ECO:0000256" key="1">
    <source>
        <dbReference type="ARBA" id="ARBA00007905"/>
    </source>
</evidence>
<gene>
    <name evidence="5" type="ORF">PANT1444_LOCUS21186</name>
</gene>
<comment type="similarity">
    <text evidence="1">Belongs to the aldo/keto reductase family.</text>
</comment>
<evidence type="ECO:0000256" key="2">
    <source>
        <dbReference type="ARBA" id="ARBA00022857"/>
    </source>
</evidence>
<dbReference type="PANTHER" id="PTHR43827:SF3">
    <property type="entry name" value="NADP-DEPENDENT OXIDOREDUCTASE DOMAIN-CONTAINING PROTEIN"/>
    <property type="match status" value="1"/>
</dbReference>
<organism evidence="5">
    <name type="scientific">Phaeocystis antarctica</name>
    <dbReference type="NCBI Taxonomy" id="33657"/>
    <lineage>
        <taxon>Eukaryota</taxon>
        <taxon>Haptista</taxon>
        <taxon>Haptophyta</taxon>
        <taxon>Prymnesiophyceae</taxon>
        <taxon>Phaeocystales</taxon>
        <taxon>Phaeocystaceae</taxon>
        <taxon>Phaeocystis</taxon>
    </lineage>
</organism>
<evidence type="ECO:0000313" key="5">
    <source>
        <dbReference type="EMBL" id="CAD8511529.1"/>
    </source>
</evidence>
<name>A0A7S0I5G7_9EUKA</name>
<dbReference type="PANTHER" id="PTHR43827">
    <property type="entry name" value="2,5-DIKETO-D-GLUCONIC ACID REDUCTASE"/>
    <property type="match status" value="1"/>
</dbReference>
<reference evidence="5" key="1">
    <citation type="submission" date="2021-01" db="EMBL/GenBank/DDBJ databases">
        <authorList>
            <person name="Corre E."/>
            <person name="Pelletier E."/>
            <person name="Niang G."/>
            <person name="Scheremetjew M."/>
            <person name="Finn R."/>
            <person name="Kale V."/>
            <person name="Holt S."/>
            <person name="Cochrane G."/>
            <person name="Meng A."/>
            <person name="Brown T."/>
            <person name="Cohen L."/>
        </authorList>
    </citation>
    <scope>NUCLEOTIDE SEQUENCE</scope>
    <source>
        <strain evidence="5">CCMP1374</strain>
    </source>
</reference>
<sequence>MLLFASGLLASALQPQRRAAAFHRRDALGLGLGLAVPAVAMPALAAPAVAASTYASSTKLADGLVFPLASFGLQIYDDATAEQLTLRALEAGYRNFFASALAQNQKGFARGVRASGIARDELFICGSVVSNRALDAETAYKLTANGCAENAEAFAAGDIGTLDMIMLDYPGQDDNCIRAQWRAFEDFKEKAGAKSLAVSNFSPTQLDAILKEPGVQRRARPTVNQLPLCVGYHDPGIIAANQLRGIHVQAWSPLGNGRLTRRAADAPEAKQVCAEVGAKYGKTAYQVALRWVTQSGASFTVEAKSAKHFAENLALFDFELDAGDMAKLEAINQQPRYEKSVTGPDA</sequence>
<accession>A0A7S0I5G7</accession>
<keyword evidence="2" id="KW-0521">NADP</keyword>
<keyword evidence="3" id="KW-0560">Oxidoreductase</keyword>
<feature type="domain" description="NADP-dependent oxidoreductase" evidence="4">
    <location>
        <begin position="75"/>
        <end position="332"/>
    </location>
</feature>
<dbReference type="InterPro" id="IPR023210">
    <property type="entry name" value="NADP_OxRdtase_dom"/>
</dbReference>
<dbReference type="Gene3D" id="3.20.20.100">
    <property type="entry name" value="NADP-dependent oxidoreductase domain"/>
    <property type="match status" value="1"/>
</dbReference>
<dbReference type="PRINTS" id="PR00069">
    <property type="entry name" value="ALDKETRDTASE"/>
</dbReference>
<dbReference type="InterPro" id="IPR020471">
    <property type="entry name" value="AKR"/>
</dbReference>
<evidence type="ECO:0000259" key="4">
    <source>
        <dbReference type="Pfam" id="PF00248"/>
    </source>
</evidence>
<dbReference type="EMBL" id="HBEP01037390">
    <property type="protein sequence ID" value="CAD8511529.1"/>
    <property type="molecule type" value="Transcribed_RNA"/>
</dbReference>
<dbReference type="InterPro" id="IPR036812">
    <property type="entry name" value="NAD(P)_OxRdtase_dom_sf"/>
</dbReference>
<dbReference type="CDD" id="cd19071">
    <property type="entry name" value="AKR_AKR1-5-like"/>
    <property type="match status" value="1"/>
</dbReference>
<protein>
    <recommendedName>
        <fullName evidence="4">NADP-dependent oxidoreductase domain-containing protein</fullName>
    </recommendedName>
</protein>
<dbReference type="AlphaFoldDB" id="A0A7S0I5G7"/>
<dbReference type="GO" id="GO:0016616">
    <property type="term" value="F:oxidoreductase activity, acting on the CH-OH group of donors, NAD or NADP as acceptor"/>
    <property type="evidence" value="ECO:0007669"/>
    <property type="project" value="UniProtKB-ARBA"/>
</dbReference>
<dbReference type="Pfam" id="PF00248">
    <property type="entry name" value="Aldo_ket_red"/>
    <property type="match status" value="1"/>
</dbReference>
<dbReference type="SUPFAM" id="SSF51430">
    <property type="entry name" value="NAD(P)-linked oxidoreductase"/>
    <property type="match status" value="1"/>
</dbReference>
<evidence type="ECO:0000256" key="3">
    <source>
        <dbReference type="ARBA" id="ARBA00023002"/>
    </source>
</evidence>
<proteinExistence type="inferred from homology"/>